<proteinExistence type="inferred from homology"/>
<dbReference type="PANTHER" id="PTHR35401:SF1">
    <property type="entry name" value="CYTOPLASMIC PROTEIN"/>
    <property type="match status" value="1"/>
</dbReference>
<evidence type="ECO:0000256" key="3">
    <source>
        <dbReference type="ARBA" id="ARBA00023015"/>
    </source>
</evidence>
<dbReference type="PANTHER" id="PTHR35401">
    <property type="entry name" value="COPG FAMILY HELIX-TURN-HELIX PROTEIN-RELATED-RELATED"/>
    <property type="match status" value="1"/>
</dbReference>
<evidence type="ECO:0000313" key="7">
    <source>
        <dbReference type="EMBL" id="PKU23485.1"/>
    </source>
</evidence>
<keyword evidence="4" id="KW-0238">DNA-binding</keyword>
<accession>A0A2N3PSV1</accession>
<keyword evidence="8" id="KW-1185">Reference proteome</keyword>
<evidence type="ECO:0000313" key="8">
    <source>
        <dbReference type="Proteomes" id="UP000233293"/>
    </source>
</evidence>
<evidence type="ECO:0000256" key="4">
    <source>
        <dbReference type="ARBA" id="ARBA00023125"/>
    </source>
</evidence>
<dbReference type="Pfam" id="PF08681">
    <property type="entry name" value="TacA1"/>
    <property type="match status" value="1"/>
</dbReference>
<dbReference type="GO" id="GO:0003677">
    <property type="term" value="F:DNA binding"/>
    <property type="evidence" value="ECO:0007669"/>
    <property type="project" value="UniProtKB-KW"/>
</dbReference>
<organism evidence="7 8">
    <name type="scientific">Telmatospirillum siberiense</name>
    <dbReference type="NCBI Taxonomy" id="382514"/>
    <lineage>
        <taxon>Bacteria</taxon>
        <taxon>Pseudomonadati</taxon>
        <taxon>Pseudomonadota</taxon>
        <taxon>Alphaproteobacteria</taxon>
        <taxon>Rhodospirillales</taxon>
        <taxon>Rhodospirillaceae</taxon>
        <taxon>Telmatospirillum</taxon>
    </lineage>
</organism>
<comment type="caution">
    <text evidence="7">The sequence shown here is derived from an EMBL/GenBank/DDBJ whole genome shotgun (WGS) entry which is preliminary data.</text>
</comment>
<evidence type="ECO:0000256" key="6">
    <source>
        <dbReference type="ARBA" id="ARBA00049988"/>
    </source>
</evidence>
<dbReference type="Proteomes" id="UP000233293">
    <property type="component" value="Unassembled WGS sequence"/>
</dbReference>
<dbReference type="GO" id="GO:0006355">
    <property type="term" value="P:regulation of DNA-templated transcription"/>
    <property type="evidence" value="ECO:0007669"/>
    <property type="project" value="InterPro"/>
</dbReference>
<protein>
    <recommendedName>
        <fullName evidence="9">DUF1778 domain-containing protein</fullName>
    </recommendedName>
</protein>
<dbReference type="OrthoDB" id="559702at2"/>
<comment type="similarity">
    <text evidence="6">Belongs to the TacA antitoxin family.</text>
</comment>
<keyword evidence="5" id="KW-0804">Transcription</keyword>
<dbReference type="InterPro" id="IPR010985">
    <property type="entry name" value="Ribbon_hlx_hlx"/>
</dbReference>
<dbReference type="Gene3D" id="1.20.5.780">
    <property type="entry name" value="Single helix bin"/>
    <property type="match status" value="1"/>
</dbReference>
<reference evidence="8" key="1">
    <citation type="submission" date="2017-12" db="EMBL/GenBank/DDBJ databases">
        <title>Draft genome sequence of Telmatospirillum siberiense 26-4b1T, an acidotolerant peatland alphaproteobacterium potentially involved in sulfur cycling.</title>
        <authorList>
            <person name="Hausmann B."/>
            <person name="Pjevac P."/>
            <person name="Schreck K."/>
            <person name="Herbold C.W."/>
            <person name="Daims H."/>
            <person name="Wagner M."/>
            <person name="Pester M."/>
            <person name="Loy A."/>
        </authorList>
    </citation>
    <scope>NUCLEOTIDE SEQUENCE [LARGE SCALE GENOMIC DNA]</scope>
    <source>
        <strain evidence="8">26-4b1</strain>
    </source>
</reference>
<sequence length="122" mass="13695">MTTALLSQWDPTILPGKIDHMTGVDRHMAQTGPESRLNMRVAPDQKALIEQAASARGLDVTAFVLSAAVREAEMALTERTYFVLDAENYDRFLALLDRPVQEKPEVAALRERVKMGKWIVNE</sequence>
<keyword evidence="1" id="KW-0678">Repressor</keyword>
<gene>
    <name evidence="7" type="ORF">CWS72_16675</name>
</gene>
<dbReference type="InterPro" id="IPR014795">
    <property type="entry name" value="TacA_1-like"/>
</dbReference>
<evidence type="ECO:0000256" key="2">
    <source>
        <dbReference type="ARBA" id="ARBA00022649"/>
    </source>
</evidence>
<dbReference type="EMBL" id="PIUM01000020">
    <property type="protein sequence ID" value="PKU23485.1"/>
    <property type="molecule type" value="Genomic_DNA"/>
</dbReference>
<keyword evidence="3" id="KW-0805">Transcription regulation</keyword>
<name>A0A2N3PSV1_9PROT</name>
<evidence type="ECO:0000256" key="5">
    <source>
        <dbReference type="ARBA" id="ARBA00023163"/>
    </source>
</evidence>
<evidence type="ECO:0008006" key="9">
    <source>
        <dbReference type="Google" id="ProtNLM"/>
    </source>
</evidence>
<evidence type="ECO:0000256" key="1">
    <source>
        <dbReference type="ARBA" id="ARBA00022491"/>
    </source>
</evidence>
<dbReference type="AlphaFoldDB" id="A0A2N3PSV1"/>
<keyword evidence="2" id="KW-1277">Toxin-antitoxin system</keyword>
<dbReference type="RefSeq" id="WP_101251756.1">
    <property type="nucleotide sequence ID" value="NZ_PIUM01000020.1"/>
</dbReference>
<dbReference type="SUPFAM" id="SSF47598">
    <property type="entry name" value="Ribbon-helix-helix"/>
    <property type="match status" value="1"/>
</dbReference>